<gene>
    <name evidence="3" type="ORF">JX360_10815</name>
</gene>
<dbReference type="EMBL" id="JAFIRA010000027">
    <property type="protein sequence ID" value="MCJ2543393.1"/>
    <property type="molecule type" value="Genomic_DNA"/>
</dbReference>
<dbReference type="PRINTS" id="PR00111">
    <property type="entry name" value="ABHYDROLASE"/>
</dbReference>
<protein>
    <submittedName>
        <fullName evidence="3">Alpha/beta hydrolase</fullName>
    </submittedName>
</protein>
<dbReference type="GO" id="GO:0016787">
    <property type="term" value="F:hydrolase activity"/>
    <property type="evidence" value="ECO:0007669"/>
    <property type="project" value="UniProtKB-KW"/>
</dbReference>
<proteinExistence type="predicted"/>
<dbReference type="InterPro" id="IPR050266">
    <property type="entry name" value="AB_hydrolase_sf"/>
</dbReference>
<feature type="domain" description="AB hydrolase-1" evidence="2">
    <location>
        <begin position="18"/>
        <end position="255"/>
    </location>
</feature>
<organism evidence="3 4">
    <name type="scientific">Thermostichus vulcanus str. 'Rupite'</name>
    <dbReference type="NCBI Taxonomy" id="2813851"/>
    <lineage>
        <taxon>Bacteria</taxon>
        <taxon>Bacillati</taxon>
        <taxon>Cyanobacteriota</taxon>
        <taxon>Cyanophyceae</taxon>
        <taxon>Thermostichales</taxon>
        <taxon>Thermostichaceae</taxon>
        <taxon>Thermostichus</taxon>
    </lineage>
</organism>
<reference evidence="3" key="1">
    <citation type="submission" date="2021-02" db="EMBL/GenBank/DDBJ databases">
        <title>The CRISPR/cas machinery reduction and long-range gene transfer in the hot spring cyanobacterium Synechococcus.</title>
        <authorList>
            <person name="Dvorak P."/>
            <person name="Jahodarova E."/>
            <person name="Hasler P."/>
            <person name="Poulickova A."/>
        </authorList>
    </citation>
    <scope>NUCLEOTIDE SEQUENCE</scope>
    <source>
        <strain evidence="3">Rupite</strain>
    </source>
</reference>
<evidence type="ECO:0000313" key="4">
    <source>
        <dbReference type="Proteomes" id="UP000830835"/>
    </source>
</evidence>
<comment type="caution">
    <text evidence="3">The sequence shown here is derived from an EMBL/GenBank/DDBJ whole genome shotgun (WGS) entry which is preliminary data.</text>
</comment>
<sequence>MGLQLRYRTWGAGIPSLPILMLHGHPGDGDCMTVFAEAVAGLHPCVAPDLRGYGRSQVADPFGMGDHLEDLQRLLDKLGWSECLVLGWSLGGILALELALRLPERVKGLVLVATAACPHSEHPPTDGWDQVNTGIASLINWVWPGWEWNIETFGRRSLYRYLIRQHTPTAYRYLAQSALPAYLRTSHQANQALRAALRQGYNREGELSRLRIPALVMAGEQDCHITLRSSLATAQALPNSTWIAYPNTAHLFPWEIPAQVGQDLRQWLTAQDWGIPATPATPSAATFSAIPPEAES</sequence>
<dbReference type="SUPFAM" id="SSF53474">
    <property type="entry name" value="alpha/beta-Hydrolases"/>
    <property type="match status" value="1"/>
</dbReference>
<accession>A0ABT0CC84</accession>
<evidence type="ECO:0000259" key="2">
    <source>
        <dbReference type="Pfam" id="PF00561"/>
    </source>
</evidence>
<dbReference type="Pfam" id="PF00561">
    <property type="entry name" value="Abhydrolase_1"/>
    <property type="match status" value="1"/>
</dbReference>
<evidence type="ECO:0000313" key="3">
    <source>
        <dbReference type="EMBL" id="MCJ2543393.1"/>
    </source>
</evidence>
<dbReference type="RefSeq" id="WP_425244390.1">
    <property type="nucleotide sequence ID" value="NZ_JAFIRA010000027.1"/>
</dbReference>
<dbReference type="InterPro" id="IPR029058">
    <property type="entry name" value="AB_hydrolase_fold"/>
</dbReference>
<dbReference type="PANTHER" id="PTHR43798:SF31">
    <property type="entry name" value="AB HYDROLASE SUPERFAMILY PROTEIN YCLE"/>
    <property type="match status" value="1"/>
</dbReference>
<name>A0ABT0CC84_THEVL</name>
<dbReference type="Proteomes" id="UP000830835">
    <property type="component" value="Unassembled WGS sequence"/>
</dbReference>
<dbReference type="PRINTS" id="PR00412">
    <property type="entry name" value="EPOXHYDRLASE"/>
</dbReference>
<dbReference type="Gene3D" id="3.40.50.1820">
    <property type="entry name" value="alpha/beta hydrolase"/>
    <property type="match status" value="1"/>
</dbReference>
<keyword evidence="4" id="KW-1185">Reference proteome</keyword>
<dbReference type="InterPro" id="IPR000073">
    <property type="entry name" value="AB_hydrolase_1"/>
</dbReference>
<evidence type="ECO:0000256" key="1">
    <source>
        <dbReference type="ARBA" id="ARBA00022801"/>
    </source>
</evidence>
<dbReference type="InterPro" id="IPR000639">
    <property type="entry name" value="Epox_hydrolase-like"/>
</dbReference>
<keyword evidence="1 3" id="KW-0378">Hydrolase</keyword>
<dbReference type="PANTHER" id="PTHR43798">
    <property type="entry name" value="MONOACYLGLYCEROL LIPASE"/>
    <property type="match status" value="1"/>
</dbReference>